<dbReference type="InterPro" id="IPR011006">
    <property type="entry name" value="CheY-like_superfamily"/>
</dbReference>
<evidence type="ECO:0000256" key="2">
    <source>
        <dbReference type="ARBA" id="ARBA00023015"/>
    </source>
</evidence>
<evidence type="ECO:0000256" key="4">
    <source>
        <dbReference type="ARBA" id="ARBA00023163"/>
    </source>
</evidence>
<evidence type="ECO:0000256" key="1">
    <source>
        <dbReference type="ARBA" id="ARBA00022553"/>
    </source>
</evidence>
<feature type="modified residue" description="4-aspartylphosphate" evidence="5">
    <location>
        <position position="54"/>
    </location>
</feature>
<dbReference type="PROSITE" id="PS50043">
    <property type="entry name" value="HTH_LUXR_2"/>
    <property type="match status" value="1"/>
</dbReference>
<evidence type="ECO:0000256" key="5">
    <source>
        <dbReference type="PROSITE-ProRule" id="PRU00169"/>
    </source>
</evidence>
<dbReference type="InterPro" id="IPR058245">
    <property type="entry name" value="NreC/VraR/RcsB-like_REC"/>
</dbReference>
<dbReference type="PRINTS" id="PR00038">
    <property type="entry name" value="HTHLUXR"/>
</dbReference>
<dbReference type="EMBL" id="LARY01000002">
    <property type="protein sequence ID" value="RDX00554.1"/>
    <property type="molecule type" value="Genomic_DNA"/>
</dbReference>
<dbReference type="SUPFAM" id="SSF46894">
    <property type="entry name" value="C-terminal effector domain of the bipartite response regulators"/>
    <property type="match status" value="1"/>
</dbReference>
<dbReference type="InterPro" id="IPR001789">
    <property type="entry name" value="Sig_transdc_resp-reg_receiver"/>
</dbReference>
<dbReference type="CDD" id="cd17535">
    <property type="entry name" value="REC_NarL-like"/>
    <property type="match status" value="1"/>
</dbReference>
<protein>
    <submittedName>
        <fullName evidence="8">LuxR family transcriptional regulator</fullName>
    </submittedName>
</protein>
<comment type="caution">
    <text evidence="8">The sequence shown here is derived from an EMBL/GenBank/DDBJ whole genome shotgun (WGS) entry which is preliminary data.</text>
</comment>
<proteinExistence type="predicted"/>
<keyword evidence="3" id="KW-0238">DNA-binding</keyword>
<reference evidence="9" key="1">
    <citation type="submission" date="2015-04" db="EMBL/GenBank/DDBJ databases">
        <authorList>
            <person name="Schardt J."/>
            <person name="Mueller-Herbst S."/>
            <person name="Scherer S."/>
            <person name="Huptas C."/>
        </authorList>
    </citation>
    <scope>NUCLEOTIDE SEQUENCE [LARGE SCALE GENOMIC DNA]</scope>
    <source>
        <strain evidence="9">Kiel-L1</strain>
    </source>
</reference>
<dbReference type="AlphaFoldDB" id="A0A3D8TPM5"/>
<name>A0A3D8TPM5_9LIST</name>
<dbReference type="SMART" id="SM00421">
    <property type="entry name" value="HTH_LUXR"/>
    <property type="match status" value="1"/>
</dbReference>
<keyword evidence="9" id="KW-1185">Reference proteome</keyword>
<evidence type="ECO:0000259" key="6">
    <source>
        <dbReference type="PROSITE" id="PS50043"/>
    </source>
</evidence>
<dbReference type="GO" id="GO:0000160">
    <property type="term" value="P:phosphorelay signal transduction system"/>
    <property type="evidence" value="ECO:0007669"/>
    <property type="project" value="InterPro"/>
</dbReference>
<evidence type="ECO:0000313" key="9">
    <source>
        <dbReference type="Proteomes" id="UP000257055"/>
    </source>
</evidence>
<feature type="domain" description="Response regulatory" evidence="7">
    <location>
        <begin position="3"/>
        <end position="118"/>
    </location>
</feature>
<evidence type="ECO:0000313" key="8">
    <source>
        <dbReference type="EMBL" id="RDX00554.1"/>
    </source>
</evidence>
<gene>
    <name evidence="8" type="ORF">UR08_06025</name>
</gene>
<sequence length="214" mass="23861">MIKVLLADDNSFITGGMEIILNMEADIEVVATVKNGQEAVDFCLEHPIDVALFDIRMPEMNGVLATKLVTEQTETKVIMLTTFDDDAYIFEAIQNGAKGYLLKNNDPKEIIQAIRSVFKGQSIIQDEIWNKIRETGFQSKPQHTDLDQFDLTPREKDILVAVASGCSNRKIAEHLYISEGTVANNISALLSKLELEHRTQLAILYFTGEKGGTL</sequence>
<dbReference type="Pfam" id="PF00196">
    <property type="entry name" value="GerE"/>
    <property type="match status" value="1"/>
</dbReference>
<dbReference type="InterPro" id="IPR016032">
    <property type="entry name" value="Sig_transdc_resp-reg_C-effctor"/>
</dbReference>
<dbReference type="InterPro" id="IPR000792">
    <property type="entry name" value="Tscrpt_reg_LuxR_C"/>
</dbReference>
<evidence type="ECO:0000256" key="3">
    <source>
        <dbReference type="ARBA" id="ARBA00023125"/>
    </source>
</evidence>
<dbReference type="SUPFAM" id="SSF52172">
    <property type="entry name" value="CheY-like"/>
    <property type="match status" value="1"/>
</dbReference>
<dbReference type="InterPro" id="IPR039420">
    <property type="entry name" value="WalR-like"/>
</dbReference>
<dbReference type="PANTHER" id="PTHR43214">
    <property type="entry name" value="TWO-COMPONENT RESPONSE REGULATOR"/>
    <property type="match status" value="1"/>
</dbReference>
<organism evidence="8 9">
    <name type="scientific">Listeria kieliensis</name>
    <dbReference type="NCBI Taxonomy" id="1621700"/>
    <lineage>
        <taxon>Bacteria</taxon>
        <taxon>Bacillati</taxon>
        <taxon>Bacillota</taxon>
        <taxon>Bacilli</taxon>
        <taxon>Bacillales</taxon>
        <taxon>Listeriaceae</taxon>
        <taxon>Listeria</taxon>
    </lineage>
</organism>
<dbReference type="CDD" id="cd06170">
    <property type="entry name" value="LuxR_C_like"/>
    <property type="match status" value="1"/>
</dbReference>
<dbReference type="PROSITE" id="PS00622">
    <property type="entry name" value="HTH_LUXR_1"/>
    <property type="match status" value="1"/>
</dbReference>
<dbReference type="Pfam" id="PF00072">
    <property type="entry name" value="Response_reg"/>
    <property type="match status" value="1"/>
</dbReference>
<dbReference type="Proteomes" id="UP000257055">
    <property type="component" value="Unassembled WGS sequence"/>
</dbReference>
<evidence type="ECO:0000259" key="7">
    <source>
        <dbReference type="PROSITE" id="PS50110"/>
    </source>
</evidence>
<dbReference type="PANTHER" id="PTHR43214:SF40">
    <property type="entry name" value="TRANSCRIPTIONAL REGULATORY PROTEIN LNRK"/>
    <property type="match status" value="1"/>
</dbReference>
<dbReference type="SMART" id="SM00448">
    <property type="entry name" value="REC"/>
    <property type="match status" value="1"/>
</dbReference>
<keyword evidence="4" id="KW-0804">Transcription</keyword>
<feature type="domain" description="HTH luxR-type" evidence="6">
    <location>
        <begin position="144"/>
        <end position="209"/>
    </location>
</feature>
<keyword evidence="2" id="KW-0805">Transcription regulation</keyword>
<dbReference type="RefSeq" id="WP_115752789.1">
    <property type="nucleotide sequence ID" value="NZ_LARY01000002.1"/>
</dbReference>
<dbReference type="Gene3D" id="3.40.50.2300">
    <property type="match status" value="1"/>
</dbReference>
<dbReference type="GO" id="GO:0003677">
    <property type="term" value="F:DNA binding"/>
    <property type="evidence" value="ECO:0007669"/>
    <property type="project" value="UniProtKB-KW"/>
</dbReference>
<dbReference type="GO" id="GO:0006355">
    <property type="term" value="P:regulation of DNA-templated transcription"/>
    <property type="evidence" value="ECO:0007669"/>
    <property type="project" value="InterPro"/>
</dbReference>
<keyword evidence="1 5" id="KW-0597">Phosphoprotein</keyword>
<accession>A0A3D8TPM5</accession>
<dbReference type="PROSITE" id="PS50110">
    <property type="entry name" value="RESPONSE_REGULATORY"/>
    <property type="match status" value="1"/>
</dbReference>